<accession>A0A1G2RLG6</accession>
<comment type="caution">
    <text evidence="2">The sequence shown here is derived from an EMBL/GenBank/DDBJ whole genome shotgun (WGS) entry which is preliminary data.</text>
</comment>
<keyword evidence="1" id="KW-0472">Membrane</keyword>
<dbReference type="Pfam" id="PF05137">
    <property type="entry name" value="PilN"/>
    <property type="match status" value="1"/>
</dbReference>
<dbReference type="EMBL" id="MHUG01000015">
    <property type="protein sequence ID" value="OHA73209.1"/>
    <property type="molecule type" value="Genomic_DNA"/>
</dbReference>
<evidence type="ECO:0008006" key="4">
    <source>
        <dbReference type="Google" id="ProtNLM"/>
    </source>
</evidence>
<gene>
    <name evidence="2" type="ORF">A3B24_01095</name>
</gene>
<dbReference type="Proteomes" id="UP000176917">
    <property type="component" value="Unassembled WGS sequence"/>
</dbReference>
<proteinExistence type="predicted"/>
<feature type="transmembrane region" description="Helical" evidence="1">
    <location>
        <begin position="21"/>
        <end position="48"/>
    </location>
</feature>
<name>A0A1G2RLG6_9BACT</name>
<dbReference type="AlphaFoldDB" id="A0A1G2RLG6"/>
<sequence>MINLLPHTFKKELKDEENVRILFILVTSFGVFLLVLSFLLLATLAYLWGELGSQKLLASGFEKELAQLTVAREEFEAKKADYAALSGILQRQVSVTALFDKLTQDLPTGVSLSSLSFSAARTTFLKGETIQESSQVVLQGASPSREILSEVRANLEQDIFFKDLFFPLSNFTNLENFSASMKVNQ</sequence>
<evidence type="ECO:0000313" key="2">
    <source>
        <dbReference type="EMBL" id="OHA73209.1"/>
    </source>
</evidence>
<dbReference type="InterPro" id="IPR007813">
    <property type="entry name" value="PilN"/>
</dbReference>
<evidence type="ECO:0000313" key="3">
    <source>
        <dbReference type="Proteomes" id="UP000176917"/>
    </source>
</evidence>
<dbReference type="STRING" id="1802461.A3B24_01095"/>
<reference evidence="2 3" key="1">
    <citation type="journal article" date="2016" name="Nat. Commun.">
        <title>Thousands of microbial genomes shed light on interconnected biogeochemical processes in an aquifer system.</title>
        <authorList>
            <person name="Anantharaman K."/>
            <person name="Brown C.T."/>
            <person name="Hug L.A."/>
            <person name="Sharon I."/>
            <person name="Castelle C.J."/>
            <person name="Probst A.J."/>
            <person name="Thomas B.C."/>
            <person name="Singh A."/>
            <person name="Wilkins M.J."/>
            <person name="Karaoz U."/>
            <person name="Brodie E.L."/>
            <person name="Williams K.H."/>
            <person name="Hubbard S.S."/>
            <person name="Banfield J.F."/>
        </authorList>
    </citation>
    <scope>NUCLEOTIDE SEQUENCE [LARGE SCALE GENOMIC DNA]</scope>
</reference>
<keyword evidence="1" id="KW-1133">Transmembrane helix</keyword>
<organism evidence="2 3">
    <name type="scientific">Candidatus Wildermuthbacteria bacterium RIFCSPLOWO2_01_FULL_48_16</name>
    <dbReference type="NCBI Taxonomy" id="1802461"/>
    <lineage>
        <taxon>Bacteria</taxon>
        <taxon>Candidatus Wildermuthiibacteriota</taxon>
    </lineage>
</organism>
<evidence type="ECO:0000256" key="1">
    <source>
        <dbReference type="SAM" id="Phobius"/>
    </source>
</evidence>
<protein>
    <recommendedName>
        <fullName evidence="4">PilN domain-containing protein</fullName>
    </recommendedName>
</protein>
<keyword evidence="1" id="KW-0812">Transmembrane</keyword>